<dbReference type="OrthoDB" id="9847915at2"/>
<evidence type="ECO:0000256" key="1">
    <source>
        <dbReference type="SAM" id="MobiDB-lite"/>
    </source>
</evidence>
<keyword evidence="2" id="KW-0472">Membrane</keyword>
<dbReference type="STRING" id="1184609.KILIM_051_00320"/>
<evidence type="ECO:0000313" key="3">
    <source>
        <dbReference type="EMBL" id="GAB96889.1"/>
    </source>
</evidence>
<proteinExistence type="predicted"/>
<sequence length="241" mass="25526">MTQQTTTTALDSTTEPAAAPADERAERRAERRSLARTFGLDIVGPIALYHLLIRQGVDIVPALVISGALPAVGIGLDLVRGRRVGGLSLLVLGGIAISVIAALITDDPRFILLEGAVTSAVAGTFALVTLATRRTLIELFATGAAPEDTAKGARLAELFTRPDVRAISRQVTVVFAAVFFASAAAQAALAWWAPVSIAFAYNRFGFIPCLAVIAGASWLLFRAARTRGDLQFPEWDATRAR</sequence>
<comment type="caution">
    <text evidence="3">The sequence shown here is derived from an EMBL/GenBank/DDBJ whole genome shotgun (WGS) entry which is preliminary data.</text>
</comment>
<feature type="transmembrane region" description="Helical" evidence="2">
    <location>
        <begin position="59"/>
        <end position="79"/>
    </location>
</feature>
<gene>
    <name evidence="3" type="ORF">KILIM_051_00320</name>
</gene>
<evidence type="ECO:0008006" key="5">
    <source>
        <dbReference type="Google" id="ProtNLM"/>
    </source>
</evidence>
<feature type="compositionally biased region" description="Low complexity" evidence="1">
    <location>
        <begin position="1"/>
        <end position="20"/>
    </location>
</feature>
<dbReference type="EMBL" id="BAHD01000051">
    <property type="protein sequence ID" value="GAB96889.1"/>
    <property type="molecule type" value="Genomic_DNA"/>
</dbReference>
<protein>
    <recommendedName>
        <fullName evidence="5">Intracellular septation protein A</fullName>
    </recommendedName>
</protein>
<dbReference type="Proteomes" id="UP000008366">
    <property type="component" value="Unassembled WGS sequence"/>
</dbReference>
<feature type="transmembrane region" description="Helical" evidence="2">
    <location>
        <begin position="34"/>
        <end position="53"/>
    </location>
</feature>
<keyword evidence="2" id="KW-1133">Transmembrane helix</keyword>
<keyword evidence="4" id="KW-1185">Reference proteome</keyword>
<feature type="transmembrane region" description="Helical" evidence="2">
    <location>
        <begin position="86"/>
        <end position="104"/>
    </location>
</feature>
<evidence type="ECO:0000256" key="2">
    <source>
        <dbReference type="SAM" id="Phobius"/>
    </source>
</evidence>
<feature type="transmembrane region" description="Helical" evidence="2">
    <location>
        <begin position="199"/>
        <end position="221"/>
    </location>
</feature>
<keyword evidence="2" id="KW-0812">Transmembrane</keyword>
<name>K6XDK6_9MICO</name>
<accession>K6XDK6</accession>
<reference evidence="3 4" key="1">
    <citation type="submission" date="2012-08" db="EMBL/GenBank/DDBJ databases">
        <title>Whole genome shotgun sequence of Kineosphaera limosa NBRC 100340.</title>
        <authorList>
            <person name="Yoshida I."/>
            <person name="Isaki S."/>
            <person name="Hosoyama A."/>
            <person name="Tsuchikane K."/>
            <person name="Katsumata H."/>
            <person name="Ando Y."/>
            <person name="Ohji S."/>
            <person name="Hamada M."/>
            <person name="Tamura T."/>
            <person name="Yamazoe A."/>
            <person name="Yamazaki S."/>
            <person name="Fujita N."/>
        </authorList>
    </citation>
    <scope>NUCLEOTIDE SEQUENCE [LARGE SCALE GENOMIC DNA]</scope>
    <source>
        <strain evidence="3 4">NBRC 100340</strain>
    </source>
</reference>
<dbReference type="NCBIfam" id="NF041646">
    <property type="entry name" value="VC0807_fam"/>
    <property type="match status" value="1"/>
</dbReference>
<organism evidence="3 4">
    <name type="scientific">Kineosphaera limosa NBRC 100340</name>
    <dbReference type="NCBI Taxonomy" id="1184609"/>
    <lineage>
        <taxon>Bacteria</taxon>
        <taxon>Bacillati</taxon>
        <taxon>Actinomycetota</taxon>
        <taxon>Actinomycetes</taxon>
        <taxon>Micrococcales</taxon>
        <taxon>Dermatophilaceae</taxon>
        <taxon>Kineosphaera</taxon>
    </lineage>
</organism>
<feature type="transmembrane region" description="Helical" evidence="2">
    <location>
        <begin position="110"/>
        <end position="131"/>
    </location>
</feature>
<feature type="transmembrane region" description="Helical" evidence="2">
    <location>
        <begin position="171"/>
        <end position="193"/>
    </location>
</feature>
<dbReference type="RefSeq" id="WP_006593421.1">
    <property type="nucleotide sequence ID" value="NZ_BAHD01000051.1"/>
</dbReference>
<evidence type="ECO:0000313" key="4">
    <source>
        <dbReference type="Proteomes" id="UP000008366"/>
    </source>
</evidence>
<feature type="region of interest" description="Disordered" evidence="1">
    <location>
        <begin position="1"/>
        <end position="26"/>
    </location>
</feature>
<dbReference type="AlphaFoldDB" id="K6XDK6"/>